<keyword evidence="5" id="KW-0472">Membrane</keyword>
<reference evidence="8" key="1">
    <citation type="submission" date="2021-02" db="EMBL/GenBank/DDBJ databases">
        <authorList>
            <person name="Nowell W R."/>
        </authorList>
    </citation>
    <scope>NUCLEOTIDE SEQUENCE</scope>
</reference>
<dbReference type="PROSITE" id="PS50068">
    <property type="entry name" value="LDLRA_2"/>
    <property type="match status" value="1"/>
</dbReference>
<evidence type="ECO:0000256" key="4">
    <source>
        <dbReference type="ARBA" id="ARBA00022989"/>
    </source>
</evidence>
<evidence type="ECO:0000313" key="11">
    <source>
        <dbReference type="Proteomes" id="UP000663852"/>
    </source>
</evidence>
<dbReference type="SUPFAM" id="SSF57424">
    <property type="entry name" value="LDL receptor-like module"/>
    <property type="match status" value="2"/>
</dbReference>
<comment type="caution">
    <text evidence="7">Lacks conserved residue(s) required for the propagation of feature annotation.</text>
</comment>
<evidence type="ECO:0000256" key="7">
    <source>
        <dbReference type="PROSITE-ProRule" id="PRU00124"/>
    </source>
</evidence>
<proteinExistence type="predicted"/>
<gene>
    <name evidence="8" type="ORF">EDS130_LOCUS36338</name>
    <name evidence="9" type="ORF">XAT740_LOCUS49099</name>
</gene>
<dbReference type="InterPro" id="IPR002172">
    <property type="entry name" value="LDrepeatLR_classA_rpt"/>
</dbReference>
<dbReference type="PRINTS" id="PR00261">
    <property type="entry name" value="LDLRECEPTOR"/>
</dbReference>
<dbReference type="Gene3D" id="4.10.400.10">
    <property type="entry name" value="Low-density Lipoprotein Receptor"/>
    <property type="match status" value="1"/>
</dbReference>
<comment type="subcellular location">
    <subcellularLocation>
        <location evidence="1">Membrane</location>
        <topology evidence="1">Single-pass membrane protein</topology>
    </subcellularLocation>
</comment>
<evidence type="ECO:0000256" key="6">
    <source>
        <dbReference type="ARBA" id="ARBA00023157"/>
    </source>
</evidence>
<evidence type="ECO:0000313" key="10">
    <source>
        <dbReference type="Proteomes" id="UP000663828"/>
    </source>
</evidence>
<dbReference type="EMBL" id="CAJNOR010007192">
    <property type="protein sequence ID" value="CAF1612570.1"/>
    <property type="molecule type" value="Genomic_DNA"/>
</dbReference>
<dbReference type="Proteomes" id="UP000663828">
    <property type="component" value="Unassembled WGS sequence"/>
</dbReference>
<dbReference type="GO" id="GO:0005886">
    <property type="term" value="C:plasma membrane"/>
    <property type="evidence" value="ECO:0007669"/>
    <property type="project" value="TreeGrafter"/>
</dbReference>
<evidence type="ECO:0000256" key="5">
    <source>
        <dbReference type="ARBA" id="ARBA00023136"/>
    </source>
</evidence>
<feature type="disulfide bond" evidence="7">
    <location>
        <begin position="173"/>
        <end position="191"/>
    </location>
</feature>
<dbReference type="OrthoDB" id="9990982at2759"/>
<dbReference type="InterPro" id="IPR036055">
    <property type="entry name" value="LDL_receptor-like_sf"/>
</dbReference>
<dbReference type="GO" id="GO:0016192">
    <property type="term" value="P:vesicle-mediated transport"/>
    <property type="evidence" value="ECO:0007669"/>
    <property type="project" value="UniProtKB-ARBA"/>
</dbReference>
<organism evidence="8 11">
    <name type="scientific">Adineta ricciae</name>
    <name type="common">Rotifer</name>
    <dbReference type="NCBI Taxonomy" id="249248"/>
    <lineage>
        <taxon>Eukaryota</taxon>
        <taxon>Metazoa</taxon>
        <taxon>Spiralia</taxon>
        <taxon>Gnathifera</taxon>
        <taxon>Rotifera</taxon>
        <taxon>Eurotatoria</taxon>
        <taxon>Bdelloidea</taxon>
        <taxon>Adinetida</taxon>
        <taxon>Adinetidae</taxon>
        <taxon>Adineta</taxon>
    </lineage>
</organism>
<keyword evidence="10" id="KW-1185">Reference proteome</keyword>
<keyword evidence="4" id="KW-1133">Transmembrane helix</keyword>
<dbReference type="InterPro" id="IPR050685">
    <property type="entry name" value="LDLR"/>
</dbReference>
<dbReference type="SMART" id="SM00192">
    <property type="entry name" value="LDLa"/>
    <property type="match status" value="4"/>
</dbReference>
<evidence type="ECO:0000256" key="1">
    <source>
        <dbReference type="ARBA" id="ARBA00004167"/>
    </source>
</evidence>
<comment type="caution">
    <text evidence="8">The sequence shown here is derived from an EMBL/GenBank/DDBJ whole genome shotgun (WGS) entry which is preliminary data.</text>
</comment>
<feature type="disulfide bond" evidence="7">
    <location>
        <begin position="166"/>
        <end position="178"/>
    </location>
</feature>
<name>A0A815L6D8_ADIRI</name>
<protein>
    <submittedName>
        <fullName evidence="8">Uncharacterized protein</fullName>
    </submittedName>
</protein>
<dbReference type="Pfam" id="PF00057">
    <property type="entry name" value="Ldl_recept_a"/>
    <property type="match status" value="1"/>
</dbReference>
<keyword evidence="6 7" id="KW-1015">Disulfide bond</keyword>
<evidence type="ECO:0000256" key="2">
    <source>
        <dbReference type="ARBA" id="ARBA00022692"/>
    </source>
</evidence>
<accession>A0A815L6D8</accession>
<keyword evidence="3" id="KW-0677">Repeat</keyword>
<dbReference type="CDD" id="cd00112">
    <property type="entry name" value="LDLa"/>
    <property type="match status" value="1"/>
</dbReference>
<evidence type="ECO:0000256" key="3">
    <source>
        <dbReference type="ARBA" id="ARBA00022737"/>
    </source>
</evidence>
<dbReference type="EMBL" id="CAJNOJ010000336">
    <property type="protein sequence ID" value="CAF1405680.1"/>
    <property type="molecule type" value="Genomic_DNA"/>
</dbReference>
<dbReference type="Proteomes" id="UP000663852">
    <property type="component" value="Unassembled WGS sequence"/>
</dbReference>
<evidence type="ECO:0000313" key="8">
    <source>
        <dbReference type="EMBL" id="CAF1405680.1"/>
    </source>
</evidence>
<keyword evidence="2" id="KW-0812">Transmembrane</keyword>
<sequence length="676" mass="79783">MYHQDLLYCRRPTEPIVLKRDNDTQYCYNDGKIHTFSSLVNNSINASFIRHNWNSGIEKIEDYMNYVTDEINNYICECTNSQSFGRHCEYILPFGATFEETLQWELEERRKNKNDMQIYGDILCYKTILCDSGLMCLDWRDICDGFQQCMFGYDEENCDKLEFNECENDEYRCVNGMCIPDQYFLDGDYDCMDTTDEIGYRTDFDCTFQEVNMKCDDRTCLRRHYSCGDGQCITNRLGFQKSSETSETCKSYREQYYMCETHEVKKQWTLPNGRCYLGVDYNEVKISNQTNSELCIYFLKCVLSDGAEKNCVSMSNGKDYTEQIRKYCPSPFIQYPQGAMIGPYINHFYNIQRSWKDYTADVIIINGTIKCRQYLIQNYIDISYYTYKSLQQWEMFFCMSQVENSSILGYGYDKFCYNDSQTFTDQPYNVIDVCNSTKECISAYRIADGLSDCVGGIDEAEINTNLVLKTCLRMRRHRFRCSSEQPTCLPIHFLSDDDNDCNNNYDEILPAKLNYNSESNSDREILRQYIKHSWEVDIVFQPVKNLLFRAYCNTFWDIEFQIDEDREICKHWWICSKDQWQCYSGQCIDVNWVLDRVTRSSAFCGKFPLFGLFSAVFPHFRFFPLFAENVNIVVERLEPVDQIKFEISMFDSEGFFLNANWLNRVATLRTSDGSNF</sequence>
<dbReference type="AlphaFoldDB" id="A0A815L6D8"/>
<evidence type="ECO:0000313" key="9">
    <source>
        <dbReference type="EMBL" id="CAF1612570.1"/>
    </source>
</evidence>
<dbReference type="PANTHER" id="PTHR24270">
    <property type="entry name" value="LOW-DENSITY LIPOPROTEIN RECEPTOR-RELATED"/>
    <property type="match status" value="1"/>
</dbReference>